<dbReference type="CDD" id="cd00780">
    <property type="entry name" value="NTF2"/>
    <property type="match status" value="1"/>
</dbReference>
<dbReference type="GO" id="GO:1990904">
    <property type="term" value="C:ribonucleoprotein complex"/>
    <property type="evidence" value="ECO:0007669"/>
    <property type="project" value="TreeGrafter"/>
</dbReference>
<dbReference type="InterPro" id="IPR002075">
    <property type="entry name" value="NTF2_dom"/>
</dbReference>
<feature type="region of interest" description="Disordered" evidence="3">
    <location>
        <begin position="379"/>
        <end position="493"/>
    </location>
</feature>
<name>A0AAV9F0M3_ACOCL</name>
<evidence type="ECO:0000313" key="6">
    <source>
        <dbReference type="EMBL" id="KAK1319301.1"/>
    </source>
</evidence>
<dbReference type="FunFam" id="3.10.450.50:FF:000003">
    <property type="entry name" value="Nuclear transport factor 2 family protein"/>
    <property type="match status" value="1"/>
</dbReference>
<gene>
    <name evidence="6" type="ORF">QJS10_CPB04g01272</name>
</gene>
<dbReference type="FunFam" id="3.30.70.330:FF:000589">
    <property type="entry name" value="RNA-binding protein-like"/>
    <property type="match status" value="1"/>
</dbReference>
<dbReference type="Proteomes" id="UP001180020">
    <property type="component" value="Unassembled WGS sequence"/>
</dbReference>
<dbReference type="InterPro" id="IPR018222">
    <property type="entry name" value="Nuclear_transport_factor_2_euk"/>
</dbReference>
<evidence type="ECO:0000256" key="3">
    <source>
        <dbReference type="SAM" id="MobiDB-lite"/>
    </source>
</evidence>
<dbReference type="Gene3D" id="3.10.450.50">
    <property type="match status" value="1"/>
</dbReference>
<feature type="domain" description="RRM" evidence="4">
    <location>
        <begin position="310"/>
        <end position="387"/>
    </location>
</feature>
<feature type="compositionally biased region" description="Gly residues" evidence="3">
    <location>
        <begin position="444"/>
        <end position="456"/>
    </location>
</feature>
<dbReference type="InterPro" id="IPR012677">
    <property type="entry name" value="Nucleotide-bd_a/b_plait_sf"/>
</dbReference>
<dbReference type="GO" id="GO:0005829">
    <property type="term" value="C:cytosol"/>
    <property type="evidence" value="ECO:0007669"/>
    <property type="project" value="TreeGrafter"/>
</dbReference>
<dbReference type="SUPFAM" id="SSF54427">
    <property type="entry name" value="NTF2-like"/>
    <property type="match status" value="1"/>
</dbReference>
<comment type="caution">
    <text evidence="6">The sequence shown here is derived from an EMBL/GenBank/DDBJ whole genome shotgun (WGS) entry which is preliminary data.</text>
</comment>
<feature type="domain" description="NTF2" evidence="5">
    <location>
        <begin position="14"/>
        <end position="130"/>
    </location>
</feature>
<feature type="compositionally biased region" description="Acidic residues" evidence="3">
    <location>
        <begin position="199"/>
        <end position="218"/>
    </location>
</feature>
<reference evidence="6" key="2">
    <citation type="submission" date="2023-06" db="EMBL/GenBank/DDBJ databases">
        <authorList>
            <person name="Ma L."/>
            <person name="Liu K.-W."/>
            <person name="Li Z."/>
            <person name="Hsiao Y.-Y."/>
            <person name="Qi Y."/>
            <person name="Fu T."/>
            <person name="Tang G."/>
            <person name="Zhang D."/>
            <person name="Sun W.-H."/>
            <person name="Liu D.-K."/>
            <person name="Li Y."/>
            <person name="Chen G.-Z."/>
            <person name="Liu X.-D."/>
            <person name="Liao X.-Y."/>
            <person name="Jiang Y.-T."/>
            <person name="Yu X."/>
            <person name="Hao Y."/>
            <person name="Huang J."/>
            <person name="Zhao X.-W."/>
            <person name="Ke S."/>
            <person name="Chen Y.-Y."/>
            <person name="Wu W.-L."/>
            <person name="Hsu J.-L."/>
            <person name="Lin Y.-F."/>
            <person name="Huang M.-D."/>
            <person name="Li C.-Y."/>
            <person name="Huang L."/>
            <person name="Wang Z.-W."/>
            <person name="Zhao X."/>
            <person name="Zhong W.-Y."/>
            <person name="Peng D.-H."/>
            <person name="Ahmad S."/>
            <person name="Lan S."/>
            <person name="Zhang J.-S."/>
            <person name="Tsai W.-C."/>
            <person name="Van De Peer Y."/>
            <person name="Liu Z.-J."/>
        </authorList>
    </citation>
    <scope>NUCLEOTIDE SEQUENCE</scope>
    <source>
        <strain evidence="6">CP</strain>
        <tissue evidence="6">Leaves</tissue>
    </source>
</reference>
<organism evidence="6 7">
    <name type="scientific">Acorus calamus</name>
    <name type="common">Sweet flag</name>
    <dbReference type="NCBI Taxonomy" id="4465"/>
    <lineage>
        <taxon>Eukaryota</taxon>
        <taxon>Viridiplantae</taxon>
        <taxon>Streptophyta</taxon>
        <taxon>Embryophyta</taxon>
        <taxon>Tracheophyta</taxon>
        <taxon>Spermatophyta</taxon>
        <taxon>Magnoliopsida</taxon>
        <taxon>Liliopsida</taxon>
        <taxon>Acoraceae</taxon>
        <taxon>Acorus</taxon>
    </lineage>
</organism>
<dbReference type="SMART" id="SM00360">
    <property type="entry name" value="RRM"/>
    <property type="match status" value="1"/>
</dbReference>
<evidence type="ECO:0000256" key="1">
    <source>
        <dbReference type="ARBA" id="ARBA00022884"/>
    </source>
</evidence>
<dbReference type="InterPro" id="IPR035979">
    <property type="entry name" value="RBD_domain_sf"/>
</dbReference>
<dbReference type="InterPro" id="IPR032710">
    <property type="entry name" value="NTF2-like_dom_sf"/>
</dbReference>
<feature type="compositionally biased region" description="Pro residues" evidence="3">
    <location>
        <begin position="142"/>
        <end position="151"/>
    </location>
</feature>
<dbReference type="Pfam" id="PF00076">
    <property type="entry name" value="RRM_1"/>
    <property type="match status" value="1"/>
</dbReference>
<dbReference type="PANTHER" id="PTHR10693:SF20">
    <property type="entry name" value="AT27578P"/>
    <property type="match status" value="1"/>
</dbReference>
<dbReference type="CDD" id="cd00590">
    <property type="entry name" value="RRM_SF"/>
    <property type="match status" value="1"/>
</dbReference>
<dbReference type="GO" id="GO:0003729">
    <property type="term" value="F:mRNA binding"/>
    <property type="evidence" value="ECO:0007669"/>
    <property type="project" value="TreeGrafter"/>
</dbReference>
<dbReference type="AlphaFoldDB" id="A0AAV9F0M3"/>
<evidence type="ECO:0000259" key="4">
    <source>
        <dbReference type="PROSITE" id="PS50102"/>
    </source>
</evidence>
<dbReference type="InterPro" id="IPR039539">
    <property type="entry name" value="Ras_GTPase_bind_prot"/>
</dbReference>
<feature type="compositionally biased region" description="Gly residues" evidence="3">
    <location>
        <begin position="400"/>
        <end position="430"/>
    </location>
</feature>
<evidence type="ECO:0000313" key="7">
    <source>
        <dbReference type="Proteomes" id="UP001180020"/>
    </source>
</evidence>
<reference evidence="6" key="1">
    <citation type="journal article" date="2023" name="Nat. Commun.">
        <title>Diploid and tetraploid genomes of Acorus and the evolution of monocots.</title>
        <authorList>
            <person name="Ma L."/>
            <person name="Liu K.W."/>
            <person name="Li Z."/>
            <person name="Hsiao Y.Y."/>
            <person name="Qi Y."/>
            <person name="Fu T."/>
            <person name="Tang G.D."/>
            <person name="Zhang D."/>
            <person name="Sun W.H."/>
            <person name="Liu D.K."/>
            <person name="Li Y."/>
            <person name="Chen G.Z."/>
            <person name="Liu X.D."/>
            <person name="Liao X.Y."/>
            <person name="Jiang Y.T."/>
            <person name="Yu X."/>
            <person name="Hao Y."/>
            <person name="Huang J."/>
            <person name="Zhao X.W."/>
            <person name="Ke S."/>
            <person name="Chen Y.Y."/>
            <person name="Wu W.L."/>
            <person name="Hsu J.L."/>
            <person name="Lin Y.F."/>
            <person name="Huang M.D."/>
            <person name="Li C.Y."/>
            <person name="Huang L."/>
            <person name="Wang Z.W."/>
            <person name="Zhao X."/>
            <person name="Zhong W.Y."/>
            <person name="Peng D.H."/>
            <person name="Ahmad S."/>
            <person name="Lan S."/>
            <person name="Zhang J.S."/>
            <person name="Tsai W.C."/>
            <person name="Van de Peer Y."/>
            <person name="Liu Z.J."/>
        </authorList>
    </citation>
    <scope>NUCLEOTIDE SEQUENCE</scope>
    <source>
        <strain evidence="6">CP</strain>
    </source>
</reference>
<dbReference type="Pfam" id="PF02136">
    <property type="entry name" value="NTF2"/>
    <property type="match status" value="1"/>
</dbReference>
<dbReference type="PROSITE" id="PS50177">
    <property type="entry name" value="NTF2_DOMAIN"/>
    <property type="match status" value="1"/>
</dbReference>
<evidence type="ECO:0000259" key="5">
    <source>
        <dbReference type="PROSITE" id="PS50177"/>
    </source>
</evidence>
<dbReference type="SUPFAM" id="SSF54928">
    <property type="entry name" value="RNA-binding domain, RBD"/>
    <property type="match status" value="1"/>
</dbReference>
<dbReference type="PROSITE" id="PS50102">
    <property type="entry name" value="RRM"/>
    <property type="match status" value="1"/>
</dbReference>
<feature type="region of interest" description="Disordered" evidence="3">
    <location>
        <begin position="139"/>
        <end position="219"/>
    </location>
</feature>
<evidence type="ECO:0000256" key="2">
    <source>
        <dbReference type="PROSITE-ProRule" id="PRU00176"/>
    </source>
</evidence>
<feature type="compositionally biased region" description="Acidic residues" evidence="3">
    <location>
        <begin position="169"/>
        <end position="190"/>
    </location>
</feature>
<keyword evidence="1 2" id="KW-0694">RNA-binding</keyword>
<keyword evidence="7" id="KW-1185">Reference proteome</keyword>
<dbReference type="Gene3D" id="3.30.70.330">
    <property type="match status" value="1"/>
</dbReference>
<accession>A0AAV9F0M3</accession>
<dbReference type="InterPro" id="IPR000504">
    <property type="entry name" value="RRM_dom"/>
</dbReference>
<dbReference type="PANTHER" id="PTHR10693">
    <property type="entry name" value="RAS GTPASE-ACTIVATING PROTEIN-BINDING PROTEIN"/>
    <property type="match status" value="1"/>
</dbReference>
<protein>
    <submittedName>
        <fullName evidence="6">Uncharacterized protein</fullName>
    </submittedName>
</protein>
<dbReference type="EMBL" id="JAUJYO010000004">
    <property type="protein sequence ID" value="KAK1319301.1"/>
    <property type="molecule type" value="Genomic_DNA"/>
</dbReference>
<proteinExistence type="predicted"/>
<sequence>MAATGSQPPSAQMVGNAFVHQYYHILHQSPELVYRFYQDGSKLGRPEDKGVMSSITTMEAINKKILSMDYAEYRAEIKTVDAQESLEGGVLVFVTGHLTGKDEVRRSFTQSFFLAPQDKGYFVLNDIFRYVEDPATTAAVAPPTPPAPIAPVPEQDAPAVQENVQAVSEEPEDLPEEESDEGEVYNDSEDEARLVAVEGEGEGEGEEAPVEEVVDESPNDAQVVTETVAVVDSSSIQEEPVKKSYASIVKVMKEIAAPSAVPATVPARPVPAISERQAAPPPQPAPAVEISSSNNVADIGNGQEAEADGYSIYIKSLPLNATVEQLEEVFKRFGPIKSGGIQVISNKQQGFCFGFVEFEVASAVQSAIEASPITIGGRQSYVEEKRPSSSRVGRGRFQPGRGGGYRSDGLRGRGNYGGGGGGGGRGGYGRGDFNNRAEYTNRGSRGGSSSRGGGDGVYQRVDHVGNGGGRMSRPGELSVNAPGKISPRVSTPA</sequence>